<proteinExistence type="predicted"/>
<organism evidence="2 3">
    <name type="scientific">Nyssa sinensis</name>
    <dbReference type="NCBI Taxonomy" id="561372"/>
    <lineage>
        <taxon>Eukaryota</taxon>
        <taxon>Viridiplantae</taxon>
        <taxon>Streptophyta</taxon>
        <taxon>Embryophyta</taxon>
        <taxon>Tracheophyta</taxon>
        <taxon>Spermatophyta</taxon>
        <taxon>Magnoliopsida</taxon>
        <taxon>eudicotyledons</taxon>
        <taxon>Gunneridae</taxon>
        <taxon>Pentapetalae</taxon>
        <taxon>asterids</taxon>
        <taxon>Cornales</taxon>
        <taxon>Nyssaceae</taxon>
        <taxon>Nyssa</taxon>
    </lineage>
</organism>
<name>A0A5J5A4K7_9ASTE</name>
<evidence type="ECO:0000313" key="2">
    <source>
        <dbReference type="EMBL" id="KAA8524351.1"/>
    </source>
</evidence>
<dbReference type="EMBL" id="CM018047">
    <property type="protein sequence ID" value="KAA8524351.1"/>
    <property type="molecule type" value="Genomic_DNA"/>
</dbReference>
<feature type="region of interest" description="Disordered" evidence="1">
    <location>
        <begin position="43"/>
        <end position="125"/>
    </location>
</feature>
<reference evidence="2 3" key="1">
    <citation type="submission" date="2019-09" db="EMBL/GenBank/DDBJ databases">
        <title>A chromosome-level genome assembly of the Chinese tupelo Nyssa sinensis.</title>
        <authorList>
            <person name="Yang X."/>
            <person name="Kang M."/>
            <person name="Yang Y."/>
            <person name="Xiong H."/>
            <person name="Wang M."/>
            <person name="Zhang Z."/>
            <person name="Wang Z."/>
            <person name="Wu H."/>
            <person name="Ma T."/>
            <person name="Liu J."/>
            <person name="Xi Z."/>
        </authorList>
    </citation>
    <scope>NUCLEOTIDE SEQUENCE [LARGE SCALE GENOMIC DNA]</scope>
    <source>
        <strain evidence="2">J267</strain>
        <tissue evidence="2">Leaf</tissue>
    </source>
</reference>
<gene>
    <name evidence="2" type="ORF">F0562_010774</name>
</gene>
<keyword evidence="3" id="KW-1185">Reference proteome</keyword>
<protein>
    <submittedName>
        <fullName evidence="2">Uncharacterized protein</fullName>
    </submittedName>
</protein>
<sequence length="150" mass="15127">MMASQNSSSTELVPSSSSVVMPITARSGQKLIIVVMAVRNITHNTPPVPKTSIDPSPSPSPPLGTPPPPSESPVAKAPTSPPQSEHPRSGAPEPSVNPPGFEALAPAPTPTPTPTPTQSGTAPCFGGSADLVLGFSVVLGAMTLDLFSSD</sequence>
<accession>A0A5J5A4K7</accession>
<evidence type="ECO:0000256" key="1">
    <source>
        <dbReference type="SAM" id="MobiDB-lite"/>
    </source>
</evidence>
<dbReference type="Proteomes" id="UP000325577">
    <property type="component" value="Linkage Group LG4"/>
</dbReference>
<evidence type="ECO:0000313" key="3">
    <source>
        <dbReference type="Proteomes" id="UP000325577"/>
    </source>
</evidence>
<feature type="compositionally biased region" description="Pro residues" evidence="1">
    <location>
        <begin position="56"/>
        <end position="71"/>
    </location>
</feature>
<dbReference type="AlphaFoldDB" id="A0A5J5A4K7"/>